<evidence type="ECO:0000256" key="1">
    <source>
        <dbReference type="SAM" id="MobiDB-lite"/>
    </source>
</evidence>
<evidence type="ECO:0000313" key="4">
    <source>
        <dbReference type="Proteomes" id="UP001454036"/>
    </source>
</evidence>
<evidence type="ECO:0000259" key="2">
    <source>
        <dbReference type="Pfam" id="PF25821"/>
    </source>
</evidence>
<comment type="caution">
    <text evidence="3">The sequence shown here is derived from an EMBL/GenBank/DDBJ whole genome shotgun (WGS) entry which is preliminary data.</text>
</comment>
<dbReference type="EMBL" id="BAABME010029574">
    <property type="protein sequence ID" value="GAA0183835.1"/>
    <property type="molecule type" value="Genomic_DNA"/>
</dbReference>
<dbReference type="PANTHER" id="PTHR33595:SF3">
    <property type="entry name" value="PAS DOMAIN-CONTAINING PROTEIN"/>
    <property type="match status" value="1"/>
</dbReference>
<dbReference type="Proteomes" id="UP001454036">
    <property type="component" value="Unassembled WGS sequence"/>
</dbReference>
<name>A0AAV3RSF5_LITER</name>
<accession>A0AAV3RSF5</accession>
<reference evidence="3 4" key="1">
    <citation type="submission" date="2024-01" db="EMBL/GenBank/DDBJ databases">
        <title>The complete chloroplast genome sequence of Lithospermum erythrorhizon: insights into the phylogenetic relationship among Boraginaceae species and the maternal lineages of purple gromwells.</title>
        <authorList>
            <person name="Okada T."/>
            <person name="Watanabe K."/>
        </authorList>
    </citation>
    <scope>NUCLEOTIDE SEQUENCE [LARGE SCALE GENOMIC DNA]</scope>
</reference>
<gene>
    <name evidence="3" type="ORF">LIER_42469</name>
</gene>
<dbReference type="PANTHER" id="PTHR33595">
    <property type="entry name" value="VON WILLEBRAND FACTOR A DOMAIN PROTEIN"/>
    <property type="match status" value="1"/>
</dbReference>
<keyword evidence="4" id="KW-1185">Reference proteome</keyword>
<dbReference type="AlphaFoldDB" id="A0AAV3RSF5"/>
<proteinExistence type="predicted"/>
<feature type="domain" description="DUF7950" evidence="2">
    <location>
        <begin position="225"/>
        <end position="355"/>
    </location>
</feature>
<protein>
    <recommendedName>
        <fullName evidence="2">DUF7950 domain-containing protein</fullName>
    </recommendedName>
</protein>
<dbReference type="Pfam" id="PF25821">
    <property type="entry name" value="DUF7950"/>
    <property type="match status" value="1"/>
</dbReference>
<sequence length="379" mass="41482">MIQTLQRYTTTAKTAEIMARYRPIAPKPESNPNNSANDSNQLPQNIRKSAYLRNVWPHLQARPTRTRKRGRTGFAPCPGTTSSTKRTRAATEAIQGGILSPSPKTLTFQGFSTHNNALPQLSCIRNLVPLKCSLETPISTSSSLVTLPLLPCTASLSLISITPQKLSQVPSSDGSEKGKMGIDLNKVADVPEELDFMQQLQAAEKPSPPPTSPGVITPRAVRPVCSTIIINCITKESMHEEGVVKQLLKKPEEVEKEVEAQDSPVIISDSNNKVRLENSAYKELVGQPECSWLDFTPSCGSRRRIGGEVLVQFLEEAKIQNSSSNGFACKAKIEWESNGKKNSVGAFCEVTKLACSNKDYVSKWMFHLNQDVEGPSSCV</sequence>
<dbReference type="InterPro" id="IPR057710">
    <property type="entry name" value="DUF7950"/>
</dbReference>
<organism evidence="3 4">
    <name type="scientific">Lithospermum erythrorhizon</name>
    <name type="common">Purple gromwell</name>
    <name type="synonym">Lithospermum officinale var. erythrorhizon</name>
    <dbReference type="NCBI Taxonomy" id="34254"/>
    <lineage>
        <taxon>Eukaryota</taxon>
        <taxon>Viridiplantae</taxon>
        <taxon>Streptophyta</taxon>
        <taxon>Embryophyta</taxon>
        <taxon>Tracheophyta</taxon>
        <taxon>Spermatophyta</taxon>
        <taxon>Magnoliopsida</taxon>
        <taxon>eudicotyledons</taxon>
        <taxon>Gunneridae</taxon>
        <taxon>Pentapetalae</taxon>
        <taxon>asterids</taxon>
        <taxon>lamiids</taxon>
        <taxon>Boraginales</taxon>
        <taxon>Boraginaceae</taxon>
        <taxon>Boraginoideae</taxon>
        <taxon>Lithospermeae</taxon>
        <taxon>Lithospermum</taxon>
    </lineage>
</organism>
<evidence type="ECO:0000313" key="3">
    <source>
        <dbReference type="EMBL" id="GAA0183835.1"/>
    </source>
</evidence>
<feature type="region of interest" description="Disordered" evidence="1">
    <location>
        <begin position="62"/>
        <end position="87"/>
    </location>
</feature>